<dbReference type="EMBL" id="CP129971">
    <property type="protein sequence ID" value="WMN12498.1"/>
    <property type="molecule type" value="Genomic_DNA"/>
</dbReference>
<gene>
    <name evidence="1" type="ORF">QYS49_33770</name>
</gene>
<proteinExistence type="predicted"/>
<name>A0AA51RD19_9BACT</name>
<dbReference type="KEGG" id="msaa:QYS49_33770"/>
<accession>A0AA51RD19</accession>
<sequence length="136" mass="15778">MRILKLLFIFSIISVLIACSIEPEPINFGSDHCIYCKMTISDPKYGAELVTDKGRIYKFDAIECMIPYLKENPKTEFSYIMVIAYDEPKKLKKVEGLHFVKNEHFKSPMGKNLAAFANQPKEFESLDWKKLKKSFN</sequence>
<organism evidence="1 2">
    <name type="scientific">Marivirga salinarum</name>
    <dbReference type="NCBI Taxonomy" id="3059078"/>
    <lineage>
        <taxon>Bacteria</taxon>
        <taxon>Pseudomonadati</taxon>
        <taxon>Bacteroidota</taxon>
        <taxon>Cytophagia</taxon>
        <taxon>Cytophagales</taxon>
        <taxon>Marivirgaceae</taxon>
        <taxon>Marivirga</taxon>
    </lineage>
</organism>
<dbReference type="PANTHER" id="PTHR41247:SF1">
    <property type="entry name" value="HTH-TYPE TRANSCRIPTIONAL REPRESSOR YCNK"/>
    <property type="match status" value="1"/>
</dbReference>
<protein>
    <submittedName>
        <fullName evidence="1">Nitrous oxide reductase accessory protein NosL</fullName>
    </submittedName>
</protein>
<dbReference type="RefSeq" id="WP_308350645.1">
    <property type="nucleotide sequence ID" value="NZ_CP129971.1"/>
</dbReference>
<dbReference type="Proteomes" id="UP001230496">
    <property type="component" value="Chromosome"/>
</dbReference>
<dbReference type="Pfam" id="PF05573">
    <property type="entry name" value="NosL"/>
    <property type="match status" value="1"/>
</dbReference>
<dbReference type="PROSITE" id="PS51257">
    <property type="entry name" value="PROKAR_LIPOPROTEIN"/>
    <property type="match status" value="1"/>
</dbReference>
<reference evidence="1 2" key="1">
    <citation type="submission" date="2023-08" db="EMBL/GenBank/DDBJ databases">
        <title>Comparative genomics and taxonomic characterization of three novel marine species of genus Marivirga.</title>
        <authorList>
            <person name="Muhammad N."/>
            <person name="Kim S.-G."/>
        </authorList>
    </citation>
    <scope>NUCLEOTIDE SEQUENCE [LARGE SCALE GENOMIC DNA]</scope>
    <source>
        <strain evidence="1 2">BDSF4-3</strain>
    </source>
</reference>
<dbReference type="PANTHER" id="PTHR41247">
    <property type="entry name" value="HTH-TYPE TRANSCRIPTIONAL REPRESSOR YCNK"/>
    <property type="match status" value="1"/>
</dbReference>
<keyword evidence="2" id="KW-1185">Reference proteome</keyword>
<evidence type="ECO:0000313" key="2">
    <source>
        <dbReference type="Proteomes" id="UP001230496"/>
    </source>
</evidence>
<dbReference type="SUPFAM" id="SSF160387">
    <property type="entry name" value="NosL/MerB-like"/>
    <property type="match status" value="1"/>
</dbReference>
<dbReference type="AlphaFoldDB" id="A0AA51RD19"/>
<dbReference type="InterPro" id="IPR008719">
    <property type="entry name" value="N2O_reductase_NosL"/>
</dbReference>
<evidence type="ECO:0000313" key="1">
    <source>
        <dbReference type="EMBL" id="WMN12498.1"/>
    </source>
</evidence>